<evidence type="ECO:0000256" key="3">
    <source>
        <dbReference type="ARBA" id="ARBA00023163"/>
    </source>
</evidence>
<dbReference type="RefSeq" id="WP_212675768.1">
    <property type="nucleotide sequence ID" value="NZ_JAGSPJ010000004.1"/>
</dbReference>
<evidence type="ECO:0000256" key="2">
    <source>
        <dbReference type="ARBA" id="ARBA00023125"/>
    </source>
</evidence>
<feature type="domain" description="HTH hxlR-type" evidence="4">
    <location>
        <begin position="9"/>
        <end position="106"/>
    </location>
</feature>
<dbReference type="SUPFAM" id="SSF46785">
    <property type="entry name" value="Winged helix' DNA-binding domain"/>
    <property type="match status" value="1"/>
</dbReference>
<dbReference type="Proteomes" id="UP000678545">
    <property type="component" value="Unassembled WGS sequence"/>
</dbReference>
<gene>
    <name evidence="5" type="ORF">KDM90_11640</name>
</gene>
<name>A0A941E431_9BURK</name>
<evidence type="ECO:0000313" key="5">
    <source>
        <dbReference type="EMBL" id="MBR7800651.1"/>
    </source>
</evidence>
<evidence type="ECO:0000313" key="6">
    <source>
        <dbReference type="Proteomes" id="UP000678545"/>
    </source>
</evidence>
<dbReference type="Gene3D" id="1.10.10.10">
    <property type="entry name" value="Winged helix-like DNA-binding domain superfamily/Winged helix DNA-binding domain"/>
    <property type="match status" value="1"/>
</dbReference>
<evidence type="ECO:0000256" key="1">
    <source>
        <dbReference type="ARBA" id="ARBA00023015"/>
    </source>
</evidence>
<dbReference type="PROSITE" id="PS51118">
    <property type="entry name" value="HTH_HXLR"/>
    <property type="match status" value="1"/>
</dbReference>
<dbReference type="InterPro" id="IPR002577">
    <property type="entry name" value="HTH_HxlR"/>
</dbReference>
<dbReference type="PANTHER" id="PTHR33204:SF18">
    <property type="entry name" value="TRANSCRIPTIONAL REGULATORY PROTEIN"/>
    <property type="match status" value="1"/>
</dbReference>
<dbReference type="InterPro" id="IPR036390">
    <property type="entry name" value="WH_DNA-bd_sf"/>
</dbReference>
<organism evidence="5 6">
    <name type="scientific">Undibacterium fentianense</name>
    <dbReference type="NCBI Taxonomy" id="2828728"/>
    <lineage>
        <taxon>Bacteria</taxon>
        <taxon>Pseudomonadati</taxon>
        <taxon>Pseudomonadota</taxon>
        <taxon>Betaproteobacteria</taxon>
        <taxon>Burkholderiales</taxon>
        <taxon>Oxalobacteraceae</taxon>
        <taxon>Undibacterium</taxon>
    </lineage>
</organism>
<keyword evidence="3" id="KW-0804">Transcription</keyword>
<dbReference type="PANTHER" id="PTHR33204">
    <property type="entry name" value="TRANSCRIPTIONAL REGULATOR, MARR FAMILY"/>
    <property type="match status" value="1"/>
</dbReference>
<keyword evidence="1" id="KW-0805">Transcription regulation</keyword>
<keyword evidence="6" id="KW-1185">Reference proteome</keyword>
<dbReference type="EMBL" id="JAGSPJ010000004">
    <property type="protein sequence ID" value="MBR7800651.1"/>
    <property type="molecule type" value="Genomic_DNA"/>
</dbReference>
<protein>
    <submittedName>
        <fullName evidence="5">Helix-turn-helix transcriptional regulator</fullName>
    </submittedName>
</protein>
<reference evidence="5" key="1">
    <citation type="submission" date="2021-04" db="EMBL/GenBank/DDBJ databases">
        <title>novel species isolated from subtropical streams in China.</title>
        <authorList>
            <person name="Lu H."/>
        </authorList>
    </citation>
    <scope>NUCLEOTIDE SEQUENCE</scope>
    <source>
        <strain evidence="5">FT137W</strain>
    </source>
</reference>
<comment type="caution">
    <text evidence="5">The sequence shown here is derived from an EMBL/GenBank/DDBJ whole genome shotgun (WGS) entry which is preliminary data.</text>
</comment>
<sequence length="153" mass="17266">MLEKPIQACPVARAAHLIGDEWILLILRELFKRAHKFDELQKATGAASNILTNRLKRMVEAKIVLKIPYQDRPVRFQYKLSDAGLALLPLTLELMRYGEDWLPCPSPSTFRLRHLDCGEITRAGQVCSACGGALHVKNVRMEDNPAAMSDRQN</sequence>
<accession>A0A941E431</accession>
<dbReference type="InterPro" id="IPR036388">
    <property type="entry name" value="WH-like_DNA-bd_sf"/>
</dbReference>
<dbReference type="Pfam" id="PF01638">
    <property type="entry name" value="HxlR"/>
    <property type="match status" value="1"/>
</dbReference>
<evidence type="ECO:0000259" key="4">
    <source>
        <dbReference type="PROSITE" id="PS51118"/>
    </source>
</evidence>
<proteinExistence type="predicted"/>
<keyword evidence="2" id="KW-0238">DNA-binding</keyword>
<dbReference type="GO" id="GO:0003677">
    <property type="term" value="F:DNA binding"/>
    <property type="evidence" value="ECO:0007669"/>
    <property type="project" value="UniProtKB-KW"/>
</dbReference>
<dbReference type="AlphaFoldDB" id="A0A941E431"/>